<dbReference type="Gene3D" id="3.30.360.10">
    <property type="entry name" value="Dihydrodipicolinate Reductase, domain 2"/>
    <property type="match status" value="1"/>
</dbReference>
<feature type="binding site" evidence="6">
    <location>
        <position position="121"/>
    </location>
    <ligand>
        <name>NAD(+)</name>
        <dbReference type="ChEBI" id="CHEBI:57540"/>
    </ligand>
</feature>
<feature type="binding site" evidence="6">
    <location>
        <begin position="12"/>
        <end position="13"/>
    </location>
    <ligand>
        <name>NAD(+)</name>
        <dbReference type="ChEBI" id="CHEBI:57540"/>
    </ligand>
</feature>
<dbReference type="SUPFAM" id="SSF51735">
    <property type="entry name" value="NAD(P)-binding Rossmann-fold domains"/>
    <property type="match status" value="1"/>
</dbReference>
<evidence type="ECO:0000313" key="11">
    <source>
        <dbReference type="EMBL" id="KAD4059775.1"/>
    </source>
</evidence>
<comment type="similarity">
    <text evidence="2 8">Belongs to the glyceraldehyde-3-phosphate dehydrogenase family.</text>
</comment>
<dbReference type="GO" id="GO:0004365">
    <property type="term" value="F:glyceraldehyde-3-phosphate dehydrogenase (NAD+) (phosphorylating) activity"/>
    <property type="evidence" value="ECO:0007669"/>
    <property type="project" value="UniProtKB-ARBA"/>
</dbReference>
<dbReference type="FunFam" id="3.40.50.720:FF:000001">
    <property type="entry name" value="Glyceraldehyde-3-phosphate dehydrogenase"/>
    <property type="match status" value="1"/>
</dbReference>
<dbReference type="GO" id="GO:0051287">
    <property type="term" value="F:NAD binding"/>
    <property type="evidence" value="ECO:0007669"/>
    <property type="project" value="InterPro"/>
</dbReference>
<evidence type="ECO:0000259" key="10">
    <source>
        <dbReference type="SMART" id="SM00846"/>
    </source>
</evidence>
<feature type="binding site" evidence="6">
    <location>
        <position position="35"/>
    </location>
    <ligand>
        <name>NAD(+)</name>
        <dbReference type="ChEBI" id="CHEBI:57540"/>
    </ligand>
</feature>
<keyword evidence="3 9" id="KW-0560">Oxidoreductase</keyword>
<dbReference type="InterPro" id="IPR020828">
    <property type="entry name" value="GlycerAld_3-P_DH_NAD(P)-bd"/>
</dbReference>
<feature type="binding site" evidence="6">
    <location>
        <position position="79"/>
    </location>
    <ligand>
        <name>NAD(+)</name>
        <dbReference type="ChEBI" id="CHEBI:57540"/>
    </ligand>
</feature>
<evidence type="ECO:0000256" key="3">
    <source>
        <dbReference type="ARBA" id="ARBA00023002"/>
    </source>
</evidence>
<feature type="binding site" evidence="5">
    <location>
        <begin position="152"/>
        <end position="154"/>
    </location>
    <ligand>
        <name>D-glyceraldehyde 3-phosphate</name>
        <dbReference type="ChEBI" id="CHEBI:59776"/>
    </ligand>
</feature>
<evidence type="ECO:0000256" key="2">
    <source>
        <dbReference type="ARBA" id="ARBA00007406"/>
    </source>
</evidence>
<dbReference type="InterPro" id="IPR020830">
    <property type="entry name" value="GlycerAld_3-P_DH_AS"/>
</dbReference>
<keyword evidence="6" id="KW-0520">NAD</keyword>
<feature type="active site" description="Nucleophile" evidence="4">
    <location>
        <position position="153"/>
    </location>
</feature>
<gene>
    <name evidence="11" type="primary">gap</name>
    <name evidence="11" type="ORF">GD627_01380</name>
</gene>
<dbReference type="Proteomes" id="UP000326852">
    <property type="component" value="Unassembled WGS sequence"/>
</dbReference>
<dbReference type="InterPro" id="IPR036291">
    <property type="entry name" value="NAD(P)-bd_dom_sf"/>
</dbReference>
<organism evidence="11 12">
    <name type="scientific">Arthrobacter yangruifuii</name>
    <dbReference type="NCBI Taxonomy" id="2606616"/>
    <lineage>
        <taxon>Bacteria</taxon>
        <taxon>Bacillati</taxon>
        <taxon>Actinomycetota</taxon>
        <taxon>Actinomycetes</taxon>
        <taxon>Micrococcales</taxon>
        <taxon>Micrococcaceae</taxon>
        <taxon>Arthrobacter</taxon>
    </lineage>
</organism>
<dbReference type="Pfam" id="PF00044">
    <property type="entry name" value="Gp_dh_N"/>
    <property type="match status" value="1"/>
</dbReference>
<evidence type="ECO:0000256" key="1">
    <source>
        <dbReference type="ARBA" id="ARBA00004496"/>
    </source>
</evidence>
<comment type="caution">
    <text evidence="11">The sequence shown here is derived from an EMBL/GenBank/DDBJ whole genome shotgun (WGS) entry which is preliminary data.</text>
</comment>
<reference evidence="11 12" key="1">
    <citation type="submission" date="2019-08" db="EMBL/GenBank/DDBJ databases">
        <title>Arthrobacter sp. nov., isolated from plateau pika and Tibetan wild ass.</title>
        <authorList>
            <person name="Ge Y."/>
        </authorList>
    </citation>
    <scope>NUCLEOTIDE SEQUENCE [LARGE SCALE GENOMIC DNA]</scope>
    <source>
        <strain evidence="11 12">785</strain>
    </source>
</reference>
<sequence>MTVRVGINGFGRIGRNYLRAALQHGEGFEVVAVNDLGDPAQLAHLLKYDSVAGRLAEKVTVEDGNLVVGGHTIKVFAERDPANLPWADLNVDIVIESTGFFTNAEDARKHITAGAKKVLVSAPAKGDAFTVVMGVNDGDYDAENHDIISNASCTTNCLGPLAKVLNDAFGIEKGLMTTVHAYTADQNLQDGPHKDLRRARAAALNMVPTSTGAAKAIGLVLPELKGKLDGFAVRVPVPTGSLTDLTVTLEKEATVEEINAAYAKAAQDPRWAGILTYTEDPIVSSDIVGDPSSSIFDSGLTRVMGNEVKVVAWYDNEWGYSNRLVDLTGLVASKL</sequence>
<dbReference type="AlphaFoldDB" id="A0A5N6MRG1"/>
<feature type="binding site" evidence="5">
    <location>
        <begin position="211"/>
        <end position="212"/>
    </location>
    <ligand>
        <name>D-glyceraldehyde 3-phosphate</name>
        <dbReference type="ChEBI" id="CHEBI:59776"/>
    </ligand>
</feature>
<evidence type="ECO:0000313" key="12">
    <source>
        <dbReference type="Proteomes" id="UP000326852"/>
    </source>
</evidence>
<dbReference type="Pfam" id="PF02800">
    <property type="entry name" value="Gp_dh_C"/>
    <property type="match status" value="1"/>
</dbReference>
<dbReference type="PRINTS" id="PR00078">
    <property type="entry name" value="G3PDHDRGNASE"/>
</dbReference>
<dbReference type="FunFam" id="3.30.360.10:FF:000002">
    <property type="entry name" value="Glyceraldehyde-3-phosphate dehydrogenase"/>
    <property type="match status" value="1"/>
</dbReference>
<dbReference type="InterPro" id="IPR020829">
    <property type="entry name" value="GlycerAld_3-P_DH_cat"/>
</dbReference>
<evidence type="ECO:0000256" key="4">
    <source>
        <dbReference type="PIRSR" id="PIRSR000149-1"/>
    </source>
</evidence>
<dbReference type="Gene3D" id="3.40.50.720">
    <property type="entry name" value="NAD(P)-binding Rossmann-like Domain"/>
    <property type="match status" value="1"/>
</dbReference>
<dbReference type="GO" id="GO:0005737">
    <property type="term" value="C:cytoplasm"/>
    <property type="evidence" value="ECO:0007669"/>
    <property type="project" value="UniProtKB-SubCell"/>
</dbReference>
<dbReference type="EC" id="1.2.1.-" evidence="9"/>
<proteinExistence type="inferred from homology"/>
<feature type="binding site" evidence="6">
    <location>
        <position position="316"/>
    </location>
    <ligand>
        <name>NAD(+)</name>
        <dbReference type="ChEBI" id="CHEBI:57540"/>
    </ligand>
</feature>
<name>A0A5N6MRG1_9MICC</name>
<dbReference type="PROSITE" id="PS00071">
    <property type="entry name" value="GAPDH"/>
    <property type="match status" value="1"/>
</dbReference>
<dbReference type="EMBL" id="VTFX01000001">
    <property type="protein sequence ID" value="KAD4059775.1"/>
    <property type="molecule type" value="Genomic_DNA"/>
</dbReference>
<evidence type="ECO:0000256" key="9">
    <source>
        <dbReference type="RuleBase" id="RU361160"/>
    </source>
</evidence>
<comment type="subcellular location">
    <subcellularLocation>
        <location evidence="1">Cytoplasm</location>
    </subcellularLocation>
</comment>
<feature type="binding site" evidence="5">
    <location>
        <position position="234"/>
    </location>
    <ligand>
        <name>D-glyceraldehyde 3-phosphate</name>
        <dbReference type="ChEBI" id="CHEBI:59776"/>
    </ligand>
</feature>
<dbReference type="InterPro" id="IPR020831">
    <property type="entry name" value="GlycerAld/Erythrose_P_DH"/>
</dbReference>
<evidence type="ECO:0000256" key="5">
    <source>
        <dbReference type="PIRSR" id="PIRSR000149-2"/>
    </source>
</evidence>
<dbReference type="InterPro" id="IPR006424">
    <property type="entry name" value="Glyceraldehyde-3-P_DH_1"/>
</dbReference>
<dbReference type="RefSeq" id="WP_152271042.1">
    <property type="nucleotide sequence ID" value="NZ_VTFX01000001.1"/>
</dbReference>
<dbReference type="SMART" id="SM00846">
    <property type="entry name" value="Gp_dh_N"/>
    <property type="match status" value="1"/>
</dbReference>
<dbReference type="PIRSF" id="PIRSF000149">
    <property type="entry name" value="GAP_DH"/>
    <property type="match status" value="1"/>
</dbReference>
<dbReference type="GO" id="GO:0050661">
    <property type="term" value="F:NADP binding"/>
    <property type="evidence" value="ECO:0007669"/>
    <property type="project" value="InterPro"/>
</dbReference>
<keyword evidence="6" id="KW-0547">Nucleotide-binding</keyword>
<dbReference type="CDD" id="cd18126">
    <property type="entry name" value="GAPDH_I_C"/>
    <property type="match status" value="1"/>
</dbReference>
<dbReference type="CDD" id="cd05214">
    <property type="entry name" value="GAPDH_I_N"/>
    <property type="match status" value="1"/>
</dbReference>
<evidence type="ECO:0000256" key="7">
    <source>
        <dbReference type="PIRSR" id="PIRSR000149-4"/>
    </source>
</evidence>
<dbReference type="NCBIfam" id="TIGR01534">
    <property type="entry name" value="GAPDH-I"/>
    <property type="match status" value="1"/>
</dbReference>
<evidence type="ECO:0000256" key="6">
    <source>
        <dbReference type="PIRSR" id="PIRSR000149-3"/>
    </source>
</evidence>
<keyword evidence="12" id="KW-1185">Reference proteome</keyword>
<feature type="domain" description="Glyceraldehyde 3-phosphate dehydrogenase NAD(P) binding" evidence="10">
    <location>
        <begin position="3"/>
        <end position="153"/>
    </location>
</feature>
<dbReference type="GO" id="GO:0006006">
    <property type="term" value="P:glucose metabolic process"/>
    <property type="evidence" value="ECO:0007669"/>
    <property type="project" value="InterPro"/>
</dbReference>
<accession>A0A5N6MRG1</accession>
<feature type="site" description="Activates thiol group during catalysis" evidence="7">
    <location>
        <position position="180"/>
    </location>
</feature>
<feature type="binding site" evidence="5">
    <location>
        <position position="183"/>
    </location>
    <ligand>
        <name>D-glyceraldehyde 3-phosphate</name>
        <dbReference type="ChEBI" id="CHEBI:59776"/>
    </ligand>
</feature>
<protein>
    <recommendedName>
        <fullName evidence="9">Glyceraldehyde-3-phosphate dehydrogenase</fullName>
        <ecNumber evidence="9">1.2.1.-</ecNumber>
    </recommendedName>
</protein>
<dbReference type="SUPFAM" id="SSF55347">
    <property type="entry name" value="Glyceraldehyde-3-phosphate dehydrogenase-like, C-terminal domain"/>
    <property type="match status" value="1"/>
</dbReference>
<evidence type="ECO:0000256" key="8">
    <source>
        <dbReference type="RuleBase" id="RU000397"/>
    </source>
</evidence>
<dbReference type="PANTHER" id="PTHR43148">
    <property type="entry name" value="GLYCERALDEHYDE-3-PHOSPHATE DEHYDROGENASE 2"/>
    <property type="match status" value="1"/>
</dbReference>